<dbReference type="PANTHER" id="PTHR34591:SF43">
    <property type="entry name" value="F-BOX DOMAIN-CONTAINING PROTEIN"/>
    <property type="match status" value="1"/>
</dbReference>
<dbReference type="EMBL" id="RWGY01000978">
    <property type="protein sequence ID" value="TVT97604.1"/>
    <property type="molecule type" value="Genomic_DNA"/>
</dbReference>
<organism evidence="1 2">
    <name type="scientific">Eragrostis curvula</name>
    <name type="common">weeping love grass</name>
    <dbReference type="NCBI Taxonomy" id="38414"/>
    <lineage>
        <taxon>Eukaryota</taxon>
        <taxon>Viridiplantae</taxon>
        <taxon>Streptophyta</taxon>
        <taxon>Embryophyta</taxon>
        <taxon>Tracheophyta</taxon>
        <taxon>Spermatophyta</taxon>
        <taxon>Magnoliopsida</taxon>
        <taxon>Liliopsida</taxon>
        <taxon>Poales</taxon>
        <taxon>Poaceae</taxon>
        <taxon>PACMAD clade</taxon>
        <taxon>Chloridoideae</taxon>
        <taxon>Eragrostideae</taxon>
        <taxon>Eragrostidinae</taxon>
        <taxon>Eragrostis</taxon>
    </lineage>
</organism>
<dbReference type="OrthoDB" id="690186at2759"/>
<accession>A0A5J9SE65</accession>
<evidence type="ECO:0000313" key="2">
    <source>
        <dbReference type="Proteomes" id="UP000324897"/>
    </source>
</evidence>
<keyword evidence="2" id="KW-1185">Reference proteome</keyword>
<comment type="caution">
    <text evidence="1">The sequence shown here is derived from an EMBL/GenBank/DDBJ whole genome shotgun (WGS) entry which is preliminary data.</text>
</comment>
<protein>
    <submittedName>
        <fullName evidence="1">Uncharacterized protein</fullName>
    </submittedName>
</protein>
<dbReference type="PANTHER" id="PTHR34591">
    <property type="entry name" value="OS03G0653100 PROTEIN-RELATED"/>
    <property type="match status" value="1"/>
</dbReference>
<sequence>MMIGAAVHSQPCRVAEVLLAPLEPIKKQGSVKWPPSSWRWHALSSRTKRWEERVFVREGEVAGTVTTLKLRHWKYDEYDTRWHYSVLSLSNNTHKVIKSPIDLTECDGDERSFIGK</sequence>
<dbReference type="AlphaFoldDB" id="A0A5J9SE65"/>
<reference evidence="1 2" key="1">
    <citation type="journal article" date="2019" name="Sci. Rep.">
        <title>A high-quality genome of Eragrostis curvula grass provides insights into Poaceae evolution and supports new strategies to enhance forage quality.</title>
        <authorList>
            <person name="Carballo J."/>
            <person name="Santos B.A.C.M."/>
            <person name="Zappacosta D."/>
            <person name="Garbus I."/>
            <person name="Selva J.P."/>
            <person name="Gallo C.A."/>
            <person name="Diaz A."/>
            <person name="Albertini E."/>
            <person name="Caccamo M."/>
            <person name="Echenique V."/>
        </authorList>
    </citation>
    <scope>NUCLEOTIDE SEQUENCE [LARGE SCALE GENOMIC DNA]</scope>
    <source>
        <strain evidence="2">cv. Victoria</strain>
        <tissue evidence="1">Leaf</tissue>
    </source>
</reference>
<dbReference type="Proteomes" id="UP000324897">
    <property type="component" value="Unassembled WGS sequence"/>
</dbReference>
<evidence type="ECO:0000313" key="1">
    <source>
        <dbReference type="EMBL" id="TVT97604.1"/>
    </source>
</evidence>
<dbReference type="Gramene" id="TVT97604">
    <property type="protein sequence ID" value="TVT97604"/>
    <property type="gene ID" value="EJB05_57143"/>
</dbReference>
<proteinExistence type="predicted"/>
<gene>
    <name evidence="1" type="ORF">EJB05_57143</name>
</gene>
<feature type="non-terminal residue" evidence="1">
    <location>
        <position position="1"/>
    </location>
</feature>
<name>A0A5J9SE65_9POAL</name>